<sequence>MAIERQLPRATTELTDEQKQQLDTMLILAFQTILENEEG</sequence>
<organism evidence="1 2">
    <name type="scientific">Neolewinella antarctica</name>
    <dbReference type="NCBI Taxonomy" id="442734"/>
    <lineage>
        <taxon>Bacteria</taxon>
        <taxon>Pseudomonadati</taxon>
        <taxon>Bacteroidota</taxon>
        <taxon>Saprospiria</taxon>
        <taxon>Saprospirales</taxon>
        <taxon>Lewinellaceae</taxon>
        <taxon>Neolewinella</taxon>
    </lineage>
</organism>
<dbReference type="EMBL" id="JAATJH010000001">
    <property type="protein sequence ID" value="NJC24833.1"/>
    <property type="molecule type" value="Genomic_DNA"/>
</dbReference>
<evidence type="ECO:0000313" key="1">
    <source>
        <dbReference type="EMBL" id="NJC24833.1"/>
    </source>
</evidence>
<comment type="caution">
    <text evidence="1">The sequence shown here is derived from an EMBL/GenBank/DDBJ whole genome shotgun (WGS) entry which is preliminary data.</text>
</comment>
<gene>
    <name evidence="1" type="ORF">GGR27_000314</name>
</gene>
<reference evidence="1 2" key="1">
    <citation type="submission" date="2020-03" db="EMBL/GenBank/DDBJ databases">
        <title>Genomic Encyclopedia of Type Strains, Phase IV (KMG-IV): sequencing the most valuable type-strain genomes for metagenomic binning, comparative biology and taxonomic classification.</title>
        <authorList>
            <person name="Goeker M."/>
        </authorList>
    </citation>
    <scope>NUCLEOTIDE SEQUENCE [LARGE SCALE GENOMIC DNA]</scope>
    <source>
        <strain evidence="1 2">DSM 105096</strain>
    </source>
</reference>
<evidence type="ECO:0000313" key="2">
    <source>
        <dbReference type="Proteomes" id="UP000770785"/>
    </source>
</evidence>
<protein>
    <submittedName>
        <fullName evidence="1">Uncharacterized protein</fullName>
    </submittedName>
</protein>
<name>A0ABX0X6K3_9BACT</name>
<dbReference type="Proteomes" id="UP000770785">
    <property type="component" value="Unassembled WGS sequence"/>
</dbReference>
<accession>A0ABX0X6K3</accession>
<proteinExistence type="predicted"/>
<keyword evidence="2" id="KW-1185">Reference proteome</keyword>